<keyword evidence="8" id="KW-0472">Membrane</keyword>
<evidence type="ECO:0008006" key="11">
    <source>
        <dbReference type="Google" id="ProtNLM"/>
    </source>
</evidence>
<evidence type="ECO:0000256" key="6">
    <source>
        <dbReference type="ARBA" id="ARBA00023004"/>
    </source>
</evidence>
<dbReference type="InterPro" id="IPR036396">
    <property type="entry name" value="Cyt_P450_sf"/>
</dbReference>
<evidence type="ECO:0000256" key="5">
    <source>
        <dbReference type="ARBA" id="ARBA00023002"/>
    </source>
</evidence>
<dbReference type="EMBL" id="LT934111">
    <property type="protein sequence ID" value="VAH05476.1"/>
    <property type="molecule type" value="Genomic_DNA"/>
</dbReference>
<gene>
    <name evidence="9" type="ORF">TRITD_1Av1G122500</name>
</gene>
<organism evidence="9 10">
    <name type="scientific">Triticum turgidum subsp. durum</name>
    <name type="common">Durum wheat</name>
    <name type="synonym">Triticum durum</name>
    <dbReference type="NCBI Taxonomy" id="4567"/>
    <lineage>
        <taxon>Eukaryota</taxon>
        <taxon>Viridiplantae</taxon>
        <taxon>Streptophyta</taxon>
        <taxon>Embryophyta</taxon>
        <taxon>Tracheophyta</taxon>
        <taxon>Spermatophyta</taxon>
        <taxon>Magnoliopsida</taxon>
        <taxon>Liliopsida</taxon>
        <taxon>Poales</taxon>
        <taxon>Poaceae</taxon>
        <taxon>BOP clade</taxon>
        <taxon>Pooideae</taxon>
        <taxon>Triticodae</taxon>
        <taxon>Triticeae</taxon>
        <taxon>Triticinae</taxon>
        <taxon>Triticum</taxon>
    </lineage>
</organism>
<dbReference type="GO" id="GO:0020037">
    <property type="term" value="F:heme binding"/>
    <property type="evidence" value="ECO:0007669"/>
    <property type="project" value="InterPro"/>
</dbReference>
<dbReference type="PANTHER" id="PTHR24296">
    <property type="entry name" value="CYTOCHROME P450"/>
    <property type="match status" value="1"/>
</dbReference>
<keyword evidence="10" id="KW-1185">Reference proteome</keyword>
<dbReference type="Proteomes" id="UP000324705">
    <property type="component" value="Chromosome 1A"/>
</dbReference>
<dbReference type="Pfam" id="PF00067">
    <property type="entry name" value="p450"/>
    <property type="match status" value="1"/>
</dbReference>
<protein>
    <recommendedName>
        <fullName evidence="11">Cytochrome P450</fullName>
    </recommendedName>
</protein>
<dbReference type="InterPro" id="IPR001128">
    <property type="entry name" value="Cyt_P450"/>
</dbReference>
<evidence type="ECO:0000256" key="2">
    <source>
        <dbReference type="ARBA" id="ARBA00022692"/>
    </source>
</evidence>
<dbReference type="Gene3D" id="1.10.630.10">
    <property type="entry name" value="Cytochrome P450"/>
    <property type="match status" value="1"/>
</dbReference>
<feature type="region of interest" description="Disordered" evidence="7">
    <location>
        <begin position="465"/>
        <end position="510"/>
    </location>
</feature>
<feature type="transmembrane region" description="Helical" evidence="8">
    <location>
        <begin position="12"/>
        <end position="31"/>
    </location>
</feature>
<dbReference type="InterPro" id="IPR002401">
    <property type="entry name" value="Cyt_P450_E_grp-I"/>
</dbReference>
<dbReference type="PRINTS" id="PR00385">
    <property type="entry name" value="P450"/>
</dbReference>
<dbReference type="GO" id="GO:0016705">
    <property type="term" value="F:oxidoreductase activity, acting on paired donors, with incorporation or reduction of molecular oxygen"/>
    <property type="evidence" value="ECO:0007669"/>
    <property type="project" value="InterPro"/>
</dbReference>
<accession>A0A9R0Q8G0</accession>
<keyword evidence="6" id="KW-0408">Iron</keyword>
<sequence>MATAITECTPSFLAAAGLAVLAICSYLAVVLRRGGVAGAKRYPPAVGTVFHQVYHLRRLHDYYTDLFREHMTFRLLSPGRGQIYTSDPAVVEHILKTNFSNYGKGESNYENTSDLFGDGIFAVDGDKWKQQRKIASYDFSTRALRDFSGGVFNKNAAKLAHIVSDNAAAKQPMDFQALLMKATMDSIFTIAFGLDLNTLSGAAADEGSRFAAAFDDASEFILLRFVNAFWKVARFLNVGAEAALRHRIKVVDEFAYKHIRARADEMSVGKAHDAESKCDLLSRFIQATTSESGEVDYKYLRDIIMNIVIAGKDTTAGALAWFLYMMCKHPEVQEKISEEAREAADAGETASIDDFSQSLTDEALNKMHYLHAALTETLRLYPSVPLVSPSIHNSKLQTCNHRRKSRCFVGLHVKLYSYVIFVGCFIRITRSAFRTTFCPTASASARGTWCSTPPTPWAGWSACGARTPKPSGPSGGSTNTACSSQKALSSSQLSRYNHVTSLKKKDNTGS</sequence>
<dbReference type="SUPFAM" id="SSF48264">
    <property type="entry name" value="Cytochrome P450"/>
    <property type="match status" value="1"/>
</dbReference>
<feature type="compositionally biased region" description="Low complexity" evidence="7">
    <location>
        <begin position="483"/>
        <end position="494"/>
    </location>
</feature>
<dbReference type="AlphaFoldDB" id="A0A9R0Q8G0"/>
<dbReference type="GO" id="GO:0004497">
    <property type="term" value="F:monooxygenase activity"/>
    <property type="evidence" value="ECO:0007669"/>
    <property type="project" value="InterPro"/>
</dbReference>
<keyword evidence="4 8" id="KW-1133">Transmembrane helix</keyword>
<dbReference type="Gramene" id="TRITD1Av1G122500.4">
    <property type="protein sequence ID" value="TRITD1Av1G122500.4"/>
    <property type="gene ID" value="TRITD1Av1G122500"/>
</dbReference>
<comment type="similarity">
    <text evidence="1">Belongs to the cytochrome P450 family.</text>
</comment>
<keyword evidence="2 8" id="KW-0812">Transmembrane</keyword>
<reference evidence="9 10" key="1">
    <citation type="submission" date="2017-09" db="EMBL/GenBank/DDBJ databases">
        <authorList>
            <consortium name="International Durum Wheat Genome Sequencing Consortium (IDWGSC)"/>
            <person name="Milanesi L."/>
        </authorList>
    </citation>
    <scope>NUCLEOTIDE SEQUENCE [LARGE SCALE GENOMIC DNA]</scope>
    <source>
        <strain evidence="10">cv. Svevo</strain>
    </source>
</reference>
<keyword evidence="3" id="KW-0479">Metal-binding</keyword>
<evidence type="ECO:0000313" key="10">
    <source>
        <dbReference type="Proteomes" id="UP000324705"/>
    </source>
</evidence>
<evidence type="ECO:0000313" key="9">
    <source>
        <dbReference type="EMBL" id="VAH05476.1"/>
    </source>
</evidence>
<evidence type="ECO:0000256" key="8">
    <source>
        <dbReference type="SAM" id="Phobius"/>
    </source>
</evidence>
<evidence type="ECO:0000256" key="1">
    <source>
        <dbReference type="ARBA" id="ARBA00010617"/>
    </source>
</evidence>
<keyword evidence="5" id="KW-0560">Oxidoreductase</keyword>
<evidence type="ECO:0000256" key="7">
    <source>
        <dbReference type="SAM" id="MobiDB-lite"/>
    </source>
</evidence>
<evidence type="ECO:0000256" key="3">
    <source>
        <dbReference type="ARBA" id="ARBA00022723"/>
    </source>
</evidence>
<proteinExistence type="inferred from homology"/>
<evidence type="ECO:0000256" key="4">
    <source>
        <dbReference type="ARBA" id="ARBA00022989"/>
    </source>
</evidence>
<name>A0A9R0Q8G0_TRITD</name>
<dbReference type="PRINTS" id="PR00463">
    <property type="entry name" value="EP450I"/>
</dbReference>
<dbReference type="GO" id="GO:0005506">
    <property type="term" value="F:iron ion binding"/>
    <property type="evidence" value="ECO:0007669"/>
    <property type="project" value="InterPro"/>
</dbReference>